<dbReference type="AlphaFoldDB" id="A0A9D7XD41"/>
<reference evidence="10 11" key="1">
    <citation type="submission" date="2020-10" db="EMBL/GenBank/DDBJ databases">
        <title>Connecting structure to function with the recovery of over 1000 high-quality activated sludge metagenome-assembled genomes encoding full-length rRNA genes using long-read sequencing.</title>
        <authorList>
            <person name="Singleton C.M."/>
            <person name="Petriglieri F."/>
            <person name="Kristensen J.M."/>
            <person name="Kirkegaard R.H."/>
            <person name="Michaelsen T.Y."/>
            <person name="Andersen M.H."/>
            <person name="Karst S.M."/>
            <person name="Dueholm M.S."/>
            <person name="Nielsen P.H."/>
            <person name="Albertsen M."/>
        </authorList>
    </citation>
    <scope>NUCLEOTIDE SEQUENCE [LARGE SCALE GENOMIC DNA]</scope>
    <source>
        <strain evidence="10">Ribe_18-Q3-R11-54_BAT3C.373</strain>
    </source>
</reference>
<dbReference type="HAMAP" id="MF_00083">
    <property type="entry name" value="Pept_tRNA_hydro_bact"/>
    <property type="match status" value="1"/>
</dbReference>
<sequence>MKYLIIGLGNMDKEYFGTRHNMGFEVVDALAMEKGATWSSDSLCHRTTIRHKGHQLILIKPTTFMNLSGKAVKYWMQKDHVDIDQILVVLDDLNLNYGTIRMRSGGNDGGHNGLKDIDLQLNTNLYPRLRVGIGNQYAKGHQINYVLGKWNKEEIQILPKITALCAEAILSFCASGLNVTMNQYNSKKIE</sequence>
<evidence type="ECO:0000313" key="10">
    <source>
        <dbReference type="EMBL" id="MBK9716230.1"/>
    </source>
</evidence>
<comment type="function">
    <text evidence="7">Catalyzes the release of premature peptidyl moieties from peptidyl-tRNA molecules trapped in stalled 50S ribosomal subunits, and thus maintains levels of free tRNAs and 50S ribosomes.</text>
</comment>
<dbReference type="GO" id="GO:0006515">
    <property type="term" value="P:protein quality control for misfolded or incompletely synthesized proteins"/>
    <property type="evidence" value="ECO:0007669"/>
    <property type="project" value="UniProtKB-UniRule"/>
</dbReference>
<feature type="site" description="Stabilizes the basic form of H active site to accept a proton" evidence="7">
    <location>
        <position position="91"/>
    </location>
</feature>
<dbReference type="SUPFAM" id="SSF53178">
    <property type="entry name" value="Peptidyl-tRNA hydrolase-like"/>
    <property type="match status" value="1"/>
</dbReference>
<name>A0A9D7XD41_9BACT</name>
<feature type="binding site" evidence="7">
    <location>
        <position position="64"/>
    </location>
    <ligand>
        <name>tRNA</name>
        <dbReference type="ChEBI" id="CHEBI:17843"/>
    </ligand>
</feature>
<comment type="similarity">
    <text evidence="5 7 9">Belongs to the PTH family.</text>
</comment>
<evidence type="ECO:0000256" key="3">
    <source>
        <dbReference type="ARBA" id="ARBA00022801"/>
    </source>
</evidence>
<dbReference type="GO" id="GO:0005737">
    <property type="term" value="C:cytoplasm"/>
    <property type="evidence" value="ECO:0007669"/>
    <property type="project" value="UniProtKB-SubCell"/>
</dbReference>
<dbReference type="Pfam" id="PF01195">
    <property type="entry name" value="Pept_tRNA_hydro"/>
    <property type="match status" value="1"/>
</dbReference>
<comment type="caution">
    <text evidence="10">The sequence shown here is derived from an EMBL/GenBank/DDBJ whole genome shotgun (WGS) entry which is preliminary data.</text>
</comment>
<keyword evidence="2 7" id="KW-0820">tRNA-binding</keyword>
<accession>A0A9D7XD41</accession>
<dbReference type="EMBL" id="JADKFW010000004">
    <property type="protein sequence ID" value="MBK9716230.1"/>
    <property type="molecule type" value="Genomic_DNA"/>
</dbReference>
<organism evidence="10 11">
    <name type="scientific">Candidatus Defluviibacterium haderslevense</name>
    <dbReference type="NCBI Taxonomy" id="2981993"/>
    <lineage>
        <taxon>Bacteria</taxon>
        <taxon>Pseudomonadati</taxon>
        <taxon>Bacteroidota</taxon>
        <taxon>Saprospiria</taxon>
        <taxon>Saprospirales</taxon>
        <taxon>Saprospiraceae</taxon>
        <taxon>Candidatus Defluviibacterium</taxon>
    </lineage>
</organism>
<evidence type="ECO:0000256" key="5">
    <source>
        <dbReference type="ARBA" id="ARBA00038063"/>
    </source>
</evidence>
<feature type="binding site" evidence="7">
    <location>
        <position position="15"/>
    </location>
    <ligand>
        <name>tRNA</name>
        <dbReference type="ChEBI" id="CHEBI:17843"/>
    </ligand>
</feature>
<evidence type="ECO:0000313" key="11">
    <source>
        <dbReference type="Proteomes" id="UP000808349"/>
    </source>
</evidence>
<comment type="subunit">
    <text evidence="7">Monomer.</text>
</comment>
<gene>
    <name evidence="7" type="primary">pth</name>
    <name evidence="10" type="ORF">IPO85_01660</name>
</gene>
<dbReference type="PANTHER" id="PTHR17224">
    <property type="entry name" value="PEPTIDYL-TRNA HYDROLASE"/>
    <property type="match status" value="1"/>
</dbReference>
<comment type="subcellular location">
    <subcellularLocation>
        <location evidence="7">Cytoplasm</location>
    </subcellularLocation>
</comment>
<comment type="catalytic activity">
    <reaction evidence="7 8">
        <text>an N-acyl-L-alpha-aminoacyl-tRNA + H2O = an N-acyl-L-amino acid + a tRNA + H(+)</text>
        <dbReference type="Rhea" id="RHEA:54448"/>
        <dbReference type="Rhea" id="RHEA-COMP:10123"/>
        <dbReference type="Rhea" id="RHEA-COMP:13883"/>
        <dbReference type="ChEBI" id="CHEBI:15377"/>
        <dbReference type="ChEBI" id="CHEBI:15378"/>
        <dbReference type="ChEBI" id="CHEBI:59874"/>
        <dbReference type="ChEBI" id="CHEBI:78442"/>
        <dbReference type="ChEBI" id="CHEBI:138191"/>
        <dbReference type="EC" id="3.1.1.29"/>
    </reaction>
</comment>
<feature type="binding site" evidence="7">
    <location>
        <position position="112"/>
    </location>
    <ligand>
        <name>tRNA</name>
        <dbReference type="ChEBI" id="CHEBI:17843"/>
    </ligand>
</feature>
<keyword evidence="3 7" id="KW-0378">Hydrolase</keyword>
<dbReference type="PANTHER" id="PTHR17224:SF1">
    <property type="entry name" value="PEPTIDYL-TRNA HYDROLASE"/>
    <property type="match status" value="1"/>
</dbReference>
<evidence type="ECO:0000256" key="7">
    <source>
        <dbReference type="HAMAP-Rule" id="MF_00083"/>
    </source>
</evidence>
<dbReference type="CDD" id="cd00462">
    <property type="entry name" value="PTH"/>
    <property type="match status" value="1"/>
</dbReference>
<dbReference type="InterPro" id="IPR001328">
    <property type="entry name" value="Pept_tRNA_hydro"/>
</dbReference>
<dbReference type="GO" id="GO:0004045">
    <property type="term" value="F:peptidyl-tRNA hydrolase activity"/>
    <property type="evidence" value="ECO:0007669"/>
    <property type="project" value="UniProtKB-UniRule"/>
</dbReference>
<feature type="binding site" evidence="7">
    <location>
        <position position="66"/>
    </location>
    <ligand>
        <name>tRNA</name>
        <dbReference type="ChEBI" id="CHEBI:17843"/>
    </ligand>
</feature>
<keyword evidence="7" id="KW-0963">Cytoplasm</keyword>
<dbReference type="InterPro" id="IPR018171">
    <property type="entry name" value="Pept_tRNA_hydro_CS"/>
</dbReference>
<feature type="active site" description="Proton acceptor" evidence="7">
    <location>
        <position position="20"/>
    </location>
</feature>
<evidence type="ECO:0000256" key="8">
    <source>
        <dbReference type="RuleBase" id="RU000673"/>
    </source>
</evidence>
<dbReference type="NCBIfam" id="TIGR00447">
    <property type="entry name" value="pth"/>
    <property type="match status" value="1"/>
</dbReference>
<protein>
    <recommendedName>
        <fullName evidence="6 7">Peptidyl-tRNA hydrolase</fullName>
        <shortName evidence="7">Pth</shortName>
        <ecNumber evidence="1 7">3.1.1.29</ecNumber>
    </recommendedName>
</protein>
<proteinExistence type="inferred from homology"/>
<evidence type="ECO:0000256" key="6">
    <source>
        <dbReference type="ARBA" id="ARBA00050038"/>
    </source>
</evidence>
<dbReference type="EC" id="3.1.1.29" evidence="1 7"/>
<evidence type="ECO:0000256" key="1">
    <source>
        <dbReference type="ARBA" id="ARBA00013260"/>
    </source>
</evidence>
<comment type="function">
    <text evidence="7">Hydrolyzes ribosome-free peptidyl-tRNAs (with 1 or more amino acids incorporated), which drop off the ribosome during protein synthesis, or as a result of ribosome stalling.</text>
</comment>
<dbReference type="GO" id="GO:0000049">
    <property type="term" value="F:tRNA binding"/>
    <property type="evidence" value="ECO:0007669"/>
    <property type="project" value="UniProtKB-UniRule"/>
</dbReference>
<evidence type="ECO:0000256" key="2">
    <source>
        <dbReference type="ARBA" id="ARBA00022555"/>
    </source>
</evidence>
<evidence type="ECO:0000256" key="9">
    <source>
        <dbReference type="RuleBase" id="RU004320"/>
    </source>
</evidence>
<dbReference type="GO" id="GO:0072344">
    <property type="term" value="P:rescue of stalled ribosome"/>
    <property type="evidence" value="ECO:0007669"/>
    <property type="project" value="UniProtKB-UniRule"/>
</dbReference>
<dbReference type="Proteomes" id="UP000808349">
    <property type="component" value="Unassembled WGS sequence"/>
</dbReference>
<dbReference type="FunFam" id="3.40.50.1470:FF:000001">
    <property type="entry name" value="Peptidyl-tRNA hydrolase"/>
    <property type="match status" value="1"/>
</dbReference>
<evidence type="ECO:0000256" key="4">
    <source>
        <dbReference type="ARBA" id="ARBA00022884"/>
    </source>
</evidence>
<dbReference type="InterPro" id="IPR036416">
    <property type="entry name" value="Pept_tRNA_hydro_sf"/>
</dbReference>
<dbReference type="PROSITE" id="PS01195">
    <property type="entry name" value="PEPT_TRNA_HYDROL_1"/>
    <property type="match status" value="1"/>
</dbReference>
<dbReference type="Gene3D" id="3.40.50.1470">
    <property type="entry name" value="Peptidyl-tRNA hydrolase"/>
    <property type="match status" value="1"/>
</dbReference>
<keyword evidence="4 7" id="KW-0694">RNA-binding</keyword>
<feature type="site" description="Discriminates between blocked and unblocked aminoacyl-tRNA" evidence="7">
    <location>
        <position position="10"/>
    </location>
</feature>